<keyword evidence="6 12" id="KW-0732">Signal</keyword>
<comment type="subcellular location">
    <subcellularLocation>
        <location evidence="1">Cell membrane</location>
        <topology evidence="1">Single-pass type I membrane protein</topology>
    </subcellularLocation>
</comment>
<dbReference type="PANTHER" id="PTHR48063:SF101">
    <property type="entry name" value="LRR RECEPTOR-LIKE SERINE_THREONINE-PROTEIN KINASE FLS2"/>
    <property type="match status" value="1"/>
</dbReference>
<dbReference type="GO" id="GO:0006952">
    <property type="term" value="P:defense response"/>
    <property type="evidence" value="ECO:0007669"/>
    <property type="project" value="UniProtKB-ARBA"/>
</dbReference>
<organism evidence="14 15">
    <name type="scientific">Handroanthus impetiginosus</name>
    <dbReference type="NCBI Taxonomy" id="429701"/>
    <lineage>
        <taxon>Eukaryota</taxon>
        <taxon>Viridiplantae</taxon>
        <taxon>Streptophyta</taxon>
        <taxon>Embryophyta</taxon>
        <taxon>Tracheophyta</taxon>
        <taxon>Spermatophyta</taxon>
        <taxon>Magnoliopsida</taxon>
        <taxon>eudicotyledons</taxon>
        <taxon>Gunneridae</taxon>
        <taxon>Pentapetalae</taxon>
        <taxon>asterids</taxon>
        <taxon>lamiids</taxon>
        <taxon>Lamiales</taxon>
        <taxon>Bignoniaceae</taxon>
        <taxon>Crescentiina</taxon>
        <taxon>Tabebuia alliance</taxon>
        <taxon>Handroanthus</taxon>
    </lineage>
</organism>
<evidence type="ECO:0000256" key="4">
    <source>
        <dbReference type="ARBA" id="ARBA00022614"/>
    </source>
</evidence>
<dbReference type="Proteomes" id="UP000231279">
    <property type="component" value="Unassembled WGS sequence"/>
</dbReference>
<dbReference type="InterPro" id="IPR003591">
    <property type="entry name" value="Leu-rich_rpt_typical-subtyp"/>
</dbReference>
<feature type="transmembrane region" description="Helical" evidence="11">
    <location>
        <begin position="908"/>
        <end position="930"/>
    </location>
</feature>
<evidence type="ECO:0000256" key="3">
    <source>
        <dbReference type="ARBA" id="ARBA00022475"/>
    </source>
</evidence>
<feature type="chain" id="PRO_5013809241" evidence="12">
    <location>
        <begin position="24"/>
        <end position="967"/>
    </location>
</feature>
<feature type="signal peptide" evidence="12">
    <location>
        <begin position="1"/>
        <end position="23"/>
    </location>
</feature>
<dbReference type="GO" id="GO:0009791">
    <property type="term" value="P:post-embryonic development"/>
    <property type="evidence" value="ECO:0007669"/>
    <property type="project" value="UniProtKB-ARBA"/>
</dbReference>
<dbReference type="GO" id="GO:0051707">
    <property type="term" value="P:response to other organism"/>
    <property type="evidence" value="ECO:0007669"/>
    <property type="project" value="UniProtKB-ARBA"/>
</dbReference>
<dbReference type="Pfam" id="PF08263">
    <property type="entry name" value="LRRNT_2"/>
    <property type="match status" value="1"/>
</dbReference>
<dbReference type="SUPFAM" id="SSF52058">
    <property type="entry name" value="L domain-like"/>
    <property type="match status" value="1"/>
</dbReference>
<evidence type="ECO:0000256" key="11">
    <source>
        <dbReference type="SAM" id="Phobius"/>
    </source>
</evidence>
<dbReference type="InterPro" id="IPR001611">
    <property type="entry name" value="Leu-rich_rpt"/>
</dbReference>
<dbReference type="PANTHER" id="PTHR48063">
    <property type="entry name" value="LRR RECEPTOR-LIKE KINASE"/>
    <property type="match status" value="1"/>
</dbReference>
<dbReference type="SUPFAM" id="SSF52047">
    <property type="entry name" value="RNI-like"/>
    <property type="match status" value="1"/>
</dbReference>
<proteinExistence type="inferred from homology"/>
<keyword evidence="9 11" id="KW-0472">Membrane</keyword>
<evidence type="ECO:0000256" key="5">
    <source>
        <dbReference type="ARBA" id="ARBA00022692"/>
    </source>
</evidence>
<keyword evidence="7" id="KW-0677">Repeat</keyword>
<evidence type="ECO:0000256" key="2">
    <source>
        <dbReference type="ARBA" id="ARBA00009592"/>
    </source>
</evidence>
<dbReference type="InterPro" id="IPR032675">
    <property type="entry name" value="LRR_dom_sf"/>
</dbReference>
<dbReference type="GO" id="GO:0005886">
    <property type="term" value="C:plasma membrane"/>
    <property type="evidence" value="ECO:0007669"/>
    <property type="project" value="UniProtKB-SubCell"/>
</dbReference>
<evidence type="ECO:0000256" key="6">
    <source>
        <dbReference type="ARBA" id="ARBA00022729"/>
    </source>
</evidence>
<evidence type="ECO:0000313" key="15">
    <source>
        <dbReference type="Proteomes" id="UP000231279"/>
    </source>
</evidence>
<evidence type="ECO:0000256" key="12">
    <source>
        <dbReference type="SAM" id="SignalP"/>
    </source>
</evidence>
<dbReference type="InterPro" id="IPR046956">
    <property type="entry name" value="RLP23-like"/>
</dbReference>
<keyword evidence="10" id="KW-0325">Glycoprotein</keyword>
<dbReference type="SUPFAM" id="SSF52075">
    <property type="entry name" value="Outer arm dynein light chain 1"/>
    <property type="match status" value="1"/>
</dbReference>
<dbReference type="Gene3D" id="3.80.10.10">
    <property type="entry name" value="Ribonuclease Inhibitor"/>
    <property type="match status" value="3"/>
</dbReference>
<gene>
    <name evidence="14" type="ORF">CDL12_06465</name>
</gene>
<evidence type="ECO:0000313" key="14">
    <source>
        <dbReference type="EMBL" id="PIN20844.1"/>
    </source>
</evidence>
<keyword evidence="3" id="KW-1003">Cell membrane</keyword>
<dbReference type="EC" id="2.7.11.1" evidence="14"/>
<evidence type="ECO:0000256" key="8">
    <source>
        <dbReference type="ARBA" id="ARBA00022989"/>
    </source>
</evidence>
<dbReference type="STRING" id="429701.A0A2G9HTK3"/>
<evidence type="ECO:0000256" key="7">
    <source>
        <dbReference type="ARBA" id="ARBA00022737"/>
    </source>
</evidence>
<keyword evidence="14" id="KW-0808">Transferase</keyword>
<sequence>MINPMKFFQLIPLLLVSLMPVLGHSPKGGNASKIRCLESERQALFKFKDELVDTHGRLSSWGDEEHKRDCCKWKGVQCHNRTNHVIRLDLHNPGYYHYDNISDAPLKGMISTSLLELQQLQYLNLSFNDFGNAPIPEFIGSLSKLCHLDIRHANSGGRIPDHLGNLSKLSHLSLSSNQNCYSENLDWVSRLYSLEYLYLSFANLSKAAKWLQAISKLNSIKGLFLSGCNLPDIPSSSLPSNINASAPLEILSLSNNSFVFSTLTLIRWFSNFSSTGLTSIYLSDNNMSGPIPDVFANMTSLSLLDLSENGLEGGIPKYFGNMSNLLDIDLSWNNLTGELSELMTNLSGPLEQKLQSLRLIGNIISGSLPNMSRFSSLEYLILMENQLNGCIQESYIKLPHLRVLSLSSNQFIGPVPDLSFSSSLQILGLANNKFNGTLIESIGRLSQLKFLDLSLNSFLTVKFNPHWVPLFQLEYLSLSHCRLGPQFPSWLKTQKKLVYIDIFNSGISDNFPSWFGGVASKLEYLNASNNQMYGVLPNFSFSTFSGDGRRALDLSRNKISGSLSFLCHTREWELIDLSDNLLGDQIPDCFTHFEWLKYLNLANNRFSGVIPPSFGSLSALSLLHLRNNSFSGELPTSMGNCTKLRMIDFGENRLTGKIPTWIGDRFSELKVLVLRFNKFYGNMPPNLCGLANIQILDLSSNEIFGVIPNCIHKCIAMAREENNNNPDEFTAFSDATSTGEVHTFENTYFTWKGKEVKFVKHVVLVKLIDLSSNNLIGEIPLEITKLVGLVGLNLSTNNLSGSIPRNIGELKSLNFLDFSRNHLLGNIPTSLGELSFLGVLNLSYNNLSGKIPPTTQLLTFNESSYMGNSGLCGLPLNKSCPGDESHQDSGNNEMGNGQNDDDEFISEGFYIALGLGFVVGFWGIFGTILLNKAMQCAFVKVSNIVEDFVYVRVELTKARLFKYFKNG</sequence>
<dbReference type="EMBL" id="NKXS01001047">
    <property type="protein sequence ID" value="PIN20844.1"/>
    <property type="molecule type" value="Genomic_DNA"/>
</dbReference>
<dbReference type="InterPro" id="IPR013210">
    <property type="entry name" value="LRR_N_plant-typ"/>
</dbReference>
<dbReference type="GO" id="GO:0004674">
    <property type="term" value="F:protein serine/threonine kinase activity"/>
    <property type="evidence" value="ECO:0007669"/>
    <property type="project" value="UniProtKB-EC"/>
</dbReference>
<comment type="similarity">
    <text evidence="2">Belongs to the RLP family.</text>
</comment>
<dbReference type="AlphaFoldDB" id="A0A2G9HTK3"/>
<keyword evidence="4" id="KW-0433">Leucine-rich repeat</keyword>
<evidence type="ECO:0000256" key="9">
    <source>
        <dbReference type="ARBA" id="ARBA00023136"/>
    </source>
</evidence>
<dbReference type="Pfam" id="PF13855">
    <property type="entry name" value="LRR_8"/>
    <property type="match status" value="1"/>
</dbReference>
<dbReference type="FunFam" id="3.80.10.10:FF:000233">
    <property type="entry name" value="Leucine-rich repeat receptor-like protein kinase TDR"/>
    <property type="match status" value="1"/>
</dbReference>
<reference evidence="15" key="1">
    <citation type="journal article" date="2018" name="Gigascience">
        <title>Genome assembly of the Pink Ipe (Handroanthus impetiginosus, Bignoniaceae), a highly valued, ecologically keystone Neotropical timber forest tree.</title>
        <authorList>
            <person name="Silva-Junior O.B."/>
            <person name="Grattapaglia D."/>
            <person name="Novaes E."/>
            <person name="Collevatti R.G."/>
        </authorList>
    </citation>
    <scope>NUCLEOTIDE SEQUENCE [LARGE SCALE GENOMIC DNA]</scope>
    <source>
        <strain evidence="15">cv. UFG-1</strain>
    </source>
</reference>
<evidence type="ECO:0000256" key="10">
    <source>
        <dbReference type="ARBA" id="ARBA00023180"/>
    </source>
</evidence>
<dbReference type="OrthoDB" id="2013775at2759"/>
<keyword evidence="8 11" id="KW-1133">Transmembrane helix</keyword>
<accession>A0A2G9HTK3</accession>
<dbReference type="SMART" id="SM00369">
    <property type="entry name" value="LRR_TYP"/>
    <property type="match status" value="9"/>
</dbReference>
<keyword evidence="5 11" id="KW-0812">Transmembrane</keyword>
<evidence type="ECO:0000259" key="13">
    <source>
        <dbReference type="Pfam" id="PF08263"/>
    </source>
</evidence>
<feature type="domain" description="Leucine-rich repeat-containing N-terminal plant-type" evidence="13">
    <location>
        <begin position="38"/>
        <end position="78"/>
    </location>
</feature>
<dbReference type="Pfam" id="PF00560">
    <property type="entry name" value="LRR_1"/>
    <property type="match status" value="9"/>
</dbReference>
<name>A0A2G9HTK3_9LAMI</name>
<keyword evidence="15" id="KW-1185">Reference proteome</keyword>
<evidence type="ECO:0000256" key="1">
    <source>
        <dbReference type="ARBA" id="ARBA00004251"/>
    </source>
</evidence>
<comment type="caution">
    <text evidence="14">The sequence shown here is derived from an EMBL/GenBank/DDBJ whole genome shotgun (WGS) entry which is preliminary data.</text>
</comment>
<protein>
    <submittedName>
        <fullName evidence="14">Leucine-rich repeat protein</fullName>
        <ecNumber evidence="14">2.7.11.1</ecNumber>
    </submittedName>
</protein>